<evidence type="ECO:0000313" key="2">
    <source>
        <dbReference type="EMBL" id="CAI3975845.1"/>
    </source>
</evidence>
<reference evidence="3" key="2">
    <citation type="submission" date="2024-04" db="EMBL/GenBank/DDBJ databases">
        <authorList>
            <person name="Chen Y."/>
            <person name="Shah S."/>
            <person name="Dougan E. K."/>
            <person name="Thang M."/>
            <person name="Chan C."/>
        </authorList>
    </citation>
    <scope>NUCLEOTIDE SEQUENCE [LARGE SCALE GENOMIC DNA]</scope>
</reference>
<dbReference type="AlphaFoldDB" id="A0A9P1FII5"/>
<evidence type="ECO:0000256" key="1">
    <source>
        <dbReference type="SAM" id="MobiDB-lite"/>
    </source>
</evidence>
<dbReference type="EMBL" id="CAMXCT030000225">
    <property type="protein sequence ID" value="CAL4763157.1"/>
    <property type="molecule type" value="Genomic_DNA"/>
</dbReference>
<proteinExistence type="predicted"/>
<dbReference type="Proteomes" id="UP001152797">
    <property type="component" value="Unassembled WGS sequence"/>
</dbReference>
<dbReference type="OrthoDB" id="543641at2759"/>
<dbReference type="EMBL" id="CAMXCT020000225">
    <property type="protein sequence ID" value="CAL1129220.1"/>
    <property type="molecule type" value="Genomic_DNA"/>
</dbReference>
<keyword evidence="5" id="KW-1185">Reference proteome</keyword>
<name>A0A9P1FII5_9DINO</name>
<feature type="region of interest" description="Disordered" evidence="1">
    <location>
        <begin position="42"/>
        <end position="77"/>
    </location>
</feature>
<accession>A0A9P1FII5</accession>
<organism evidence="2">
    <name type="scientific">Cladocopium goreaui</name>
    <dbReference type="NCBI Taxonomy" id="2562237"/>
    <lineage>
        <taxon>Eukaryota</taxon>
        <taxon>Sar</taxon>
        <taxon>Alveolata</taxon>
        <taxon>Dinophyceae</taxon>
        <taxon>Suessiales</taxon>
        <taxon>Symbiodiniaceae</taxon>
        <taxon>Cladocopium</taxon>
    </lineage>
</organism>
<feature type="compositionally biased region" description="Polar residues" evidence="1">
    <location>
        <begin position="44"/>
        <end position="57"/>
    </location>
</feature>
<evidence type="ECO:0000313" key="3">
    <source>
        <dbReference type="EMBL" id="CAL1129220.1"/>
    </source>
</evidence>
<evidence type="ECO:0000313" key="5">
    <source>
        <dbReference type="Proteomes" id="UP001152797"/>
    </source>
</evidence>
<gene>
    <name evidence="2" type="ORF">C1SCF055_LOCUS4122</name>
</gene>
<reference evidence="2" key="1">
    <citation type="submission" date="2022-10" db="EMBL/GenBank/DDBJ databases">
        <authorList>
            <person name="Chen Y."/>
            <person name="Dougan E. K."/>
            <person name="Chan C."/>
            <person name="Rhodes N."/>
            <person name="Thang M."/>
        </authorList>
    </citation>
    <scope>NUCLEOTIDE SEQUENCE</scope>
</reference>
<evidence type="ECO:0000313" key="4">
    <source>
        <dbReference type="EMBL" id="CAL4763157.1"/>
    </source>
</evidence>
<dbReference type="EMBL" id="CAMXCT010000225">
    <property type="protein sequence ID" value="CAI3975845.1"/>
    <property type="molecule type" value="Genomic_DNA"/>
</dbReference>
<protein>
    <submittedName>
        <fullName evidence="4">Zeta-carotene-forming phytoene desaturase</fullName>
    </submittedName>
</protein>
<comment type="caution">
    <text evidence="2">The sequence shown here is derived from an EMBL/GenBank/DDBJ whole genome shotgun (WGS) entry which is preliminary data.</text>
</comment>
<sequence>MRMGPSSQVRGVLGLRISVRPAEVVVAAVEGLAELQRPLHTGFATPTQSTDLSSPSRVSLRGKDAPEAATEQGDVSKSGVRFWRPRHELNRQKLMKVRPMSLQPIDLDQDAPLPGEGLHKVRLQSFRPQVGICAADLGDVSWTLNISLGHQDGIRSTCLRAGRSEQFEAFGDGSGQVVSKILETGVRLLLRRYDMVRVKVQSRWDQLIRGRVEAVELSGKHWCTKLRLRARSLVVSASSAALDYGELLQGRVTLTEVAKGSAEAIFDAQEFGDFLIYPQVSEAAPVVSGAKVLFSERAVEIDSSAEQLTFQGRHAGQAFRARLTCGDGGKRPKVSLHSDARLAEATKMELETALETFFSKLKIDLAGVLLRFHRLNFPRSSAGTVAVLLTVRALVGWISPGQNEWGFHTEVTEVVMACLSIWSDHRFTNPRDDSQSGQESMVMIFWTG</sequence>